<feature type="region of interest" description="Disordered" evidence="1">
    <location>
        <begin position="66"/>
        <end position="100"/>
    </location>
</feature>
<name>A0A433Q3Q8_9FUNG</name>
<dbReference type="Proteomes" id="UP000274822">
    <property type="component" value="Unassembled WGS sequence"/>
</dbReference>
<feature type="compositionally biased region" description="Basic and acidic residues" evidence="1">
    <location>
        <begin position="66"/>
        <end position="83"/>
    </location>
</feature>
<evidence type="ECO:0000313" key="2">
    <source>
        <dbReference type="EMBL" id="RUS24453.1"/>
    </source>
</evidence>
<evidence type="ECO:0000313" key="3">
    <source>
        <dbReference type="Proteomes" id="UP000274822"/>
    </source>
</evidence>
<reference evidence="2 3" key="1">
    <citation type="journal article" date="2018" name="New Phytol.">
        <title>Phylogenomics of Endogonaceae and evolution of mycorrhizas within Mucoromycota.</title>
        <authorList>
            <person name="Chang Y."/>
            <person name="Desiro A."/>
            <person name="Na H."/>
            <person name="Sandor L."/>
            <person name="Lipzen A."/>
            <person name="Clum A."/>
            <person name="Barry K."/>
            <person name="Grigoriev I.V."/>
            <person name="Martin F.M."/>
            <person name="Stajich J.E."/>
            <person name="Smith M.E."/>
            <person name="Bonito G."/>
            <person name="Spatafora J.W."/>
        </authorList>
    </citation>
    <scope>NUCLEOTIDE SEQUENCE [LARGE SCALE GENOMIC DNA]</scope>
    <source>
        <strain evidence="2 3">AD002</strain>
    </source>
</reference>
<protein>
    <submittedName>
        <fullName evidence="2">Uncharacterized protein</fullName>
    </submittedName>
</protein>
<proteinExistence type="predicted"/>
<evidence type="ECO:0000256" key="1">
    <source>
        <dbReference type="SAM" id="MobiDB-lite"/>
    </source>
</evidence>
<gene>
    <name evidence="2" type="ORF">BC938DRAFT_473554</name>
</gene>
<accession>A0A433Q3Q8</accession>
<sequence>MTAPYSDEETDRFACNAGGTFNPSGIATAVDDTCADAWDIRKTSGKHATASSRTFTPTPRWALQTDLERKDSETHVGRLDHDSAIGSDYDDQGPVRYNPDENDEGLYLLWKAHIKRNRPLRSNNLESDNDDDTESSSSGTSSSESDDDEDYEEEAALEAARARRKVEGQYTWGWMWNLVSCCFNV</sequence>
<organism evidence="2 3">
    <name type="scientific">Jimgerdemannia flammicorona</name>
    <dbReference type="NCBI Taxonomy" id="994334"/>
    <lineage>
        <taxon>Eukaryota</taxon>
        <taxon>Fungi</taxon>
        <taxon>Fungi incertae sedis</taxon>
        <taxon>Mucoromycota</taxon>
        <taxon>Mucoromycotina</taxon>
        <taxon>Endogonomycetes</taxon>
        <taxon>Endogonales</taxon>
        <taxon>Endogonaceae</taxon>
        <taxon>Jimgerdemannia</taxon>
    </lineage>
</organism>
<feature type="compositionally biased region" description="Acidic residues" evidence="1">
    <location>
        <begin position="144"/>
        <end position="156"/>
    </location>
</feature>
<dbReference type="AlphaFoldDB" id="A0A433Q3Q8"/>
<feature type="region of interest" description="Disordered" evidence="1">
    <location>
        <begin position="121"/>
        <end position="156"/>
    </location>
</feature>
<comment type="caution">
    <text evidence="2">The sequence shown here is derived from an EMBL/GenBank/DDBJ whole genome shotgun (WGS) entry which is preliminary data.</text>
</comment>
<dbReference type="EMBL" id="RBNJ01015955">
    <property type="protein sequence ID" value="RUS24453.1"/>
    <property type="molecule type" value="Genomic_DNA"/>
</dbReference>
<keyword evidence="3" id="KW-1185">Reference proteome</keyword>